<feature type="region of interest" description="Disordered" evidence="1">
    <location>
        <begin position="1"/>
        <end position="31"/>
    </location>
</feature>
<sequence>MVAGFRRSVSLPRPKTSAGSPAKGGPPALDKSYHVRSTSLPCRSHPLVSQLEDEVRTTRTWQSSAELAGPPSSAWLRSGLIRLELLHLALDDLLRLPQTADSLRRSNGADSSCLAERLLDDFLCFADAYGTFRSALVRLQELQSAAQVAVRRRDGARLASVARSLREAEKEVAALALPLREASRLAEPALLAAPSGRSAAYVLLAGMLREVESVTVSVSAAVFQGTAAALSSATAAVAPKSSCWRALRRRLAPTRPAAFSSKKKRASDEETTEEEREWTRRAFSGRVSCSFVLLVLLETQLT</sequence>
<evidence type="ECO:0000313" key="2">
    <source>
        <dbReference type="EMBL" id="MQL95021.1"/>
    </source>
</evidence>
<dbReference type="GO" id="GO:0048364">
    <property type="term" value="P:root development"/>
    <property type="evidence" value="ECO:0007669"/>
    <property type="project" value="InterPro"/>
</dbReference>
<protein>
    <submittedName>
        <fullName evidence="2">Uncharacterized protein</fullName>
    </submittedName>
</protein>
<keyword evidence="3" id="KW-1185">Reference proteome</keyword>
<proteinExistence type="predicted"/>
<feature type="region of interest" description="Disordered" evidence="1">
    <location>
        <begin position="254"/>
        <end position="278"/>
    </location>
</feature>
<name>A0A843VEI7_COLES</name>
<dbReference type="PANTHER" id="PTHR33070">
    <property type="entry name" value="OS06G0725500 PROTEIN"/>
    <property type="match status" value="1"/>
</dbReference>
<dbReference type="Pfam" id="PF03087">
    <property type="entry name" value="BPS1"/>
    <property type="match status" value="1"/>
</dbReference>
<reference evidence="2" key="1">
    <citation type="submission" date="2017-07" db="EMBL/GenBank/DDBJ databases">
        <title>Taro Niue Genome Assembly and Annotation.</title>
        <authorList>
            <person name="Atibalentja N."/>
            <person name="Keating K."/>
            <person name="Fields C.J."/>
        </authorList>
    </citation>
    <scope>NUCLEOTIDE SEQUENCE</scope>
    <source>
        <strain evidence="2">Niue_2</strain>
        <tissue evidence="2">Leaf</tissue>
    </source>
</reference>
<accession>A0A843VEI7</accession>
<evidence type="ECO:0000313" key="3">
    <source>
        <dbReference type="Proteomes" id="UP000652761"/>
    </source>
</evidence>
<dbReference type="AlphaFoldDB" id="A0A843VEI7"/>
<dbReference type="PANTHER" id="PTHR33070:SF49">
    <property type="entry name" value="OS06G0725500 PROTEIN"/>
    <property type="match status" value="1"/>
</dbReference>
<gene>
    <name evidence="2" type="ORF">Taro_027686</name>
</gene>
<dbReference type="GO" id="GO:0048367">
    <property type="term" value="P:shoot system development"/>
    <property type="evidence" value="ECO:0007669"/>
    <property type="project" value="InterPro"/>
</dbReference>
<comment type="caution">
    <text evidence="2">The sequence shown here is derived from an EMBL/GenBank/DDBJ whole genome shotgun (WGS) entry which is preliminary data.</text>
</comment>
<evidence type="ECO:0000256" key="1">
    <source>
        <dbReference type="SAM" id="MobiDB-lite"/>
    </source>
</evidence>
<dbReference type="Proteomes" id="UP000652761">
    <property type="component" value="Unassembled WGS sequence"/>
</dbReference>
<dbReference type="OrthoDB" id="784009at2759"/>
<organism evidence="2 3">
    <name type="scientific">Colocasia esculenta</name>
    <name type="common">Wild taro</name>
    <name type="synonym">Arum esculentum</name>
    <dbReference type="NCBI Taxonomy" id="4460"/>
    <lineage>
        <taxon>Eukaryota</taxon>
        <taxon>Viridiplantae</taxon>
        <taxon>Streptophyta</taxon>
        <taxon>Embryophyta</taxon>
        <taxon>Tracheophyta</taxon>
        <taxon>Spermatophyta</taxon>
        <taxon>Magnoliopsida</taxon>
        <taxon>Liliopsida</taxon>
        <taxon>Araceae</taxon>
        <taxon>Aroideae</taxon>
        <taxon>Colocasieae</taxon>
        <taxon>Colocasia</taxon>
    </lineage>
</organism>
<dbReference type="InterPro" id="IPR004320">
    <property type="entry name" value="BPS1_pln"/>
</dbReference>
<dbReference type="EMBL" id="NMUH01001743">
    <property type="protein sequence ID" value="MQL95021.1"/>
    <property type="molecule type" value="Genomic_DNA"/>
</dbReference>